<dbReference type="Proteomes" id="UP000619536">
    <property type="component" value="Unassembled WGS sequence"/>
</dbReference>
<evidence type="ECO:0000313" key="2">
    <source>
        <dbReference type="EMBL" id="GGI13010.1"/>
    </source>
</evidence>
<dbReference type="AlphaFoldDB" id="A0A8J3EVF2"/>
<comment type="caution">
    <text evidence="2">The sequence shown here is derived from an EMBL/GenBank/DDBJ whole genome shotgun (WGS) entry which is preliminary data.</text>
</comment>
<proteinExistence type="predicted"/>
<sequence>MSYLAISIILAIRSIARWLIDAYITVLFVRMIVDWVLVLVPSFRPQGVIATLISLIYQLTEPPLRFLRRYIPPVPLGAVSLDIAFIVLYFILAVLRIII</sequence>
<evidence type="ECO:0000313" key="3">
    <source>
        <dbReference type="Proteomes" id="UP000619536"/>
    </source>
</evidence>
<protein>
    <submittedName>
        <fullName evidence="2">Hemolysin</fullName>
    </submittedName>
</protein>
<dbReference type="InterPro" id="IPR003425">
    <property type="entry name" value="CCB3/YggT"/>
</dbReference>
<dbReference type="RefSeq" id="WP_188354545.1">
    <property type="nucleotide sequence ID" value="NZ_BMDH01000001.1"/>
</dbReference>
<name>A0A8J3EVF2_9BIFI</name>
<accession>A0A8J3EVF2</accession>
<keyword evidence="1" id="KW-0812">Transmembrane</keyword>
<gene>
    <name evidence="2" type="ORF">GCM10007377_03820</name>
</gene>
<reference evidence="2" key="2">
    <citation type="submission" date="2020-09" db="EMBL/GenBank/DDBJ databases">
        <authorList>
            <person name="Sun Q."/>
            <person name="Sedlacek I."/>
        </authorList>
    </citation>
    <scope>NUCLEOTIDE SEQUENCE</scope>
    <source>
        <strain evidence="2">CCM 8606</strain>
    </source>
</reference>
<dbReference type="GO" id="GO:0016020">
    <property type="term" value="C:membrane"/>
    <property type="evidence" value="ECO:0007669"/>
    <property type="project" value="InterPro"/>
</dbReference>
<keyword evidence="3" id="KW-1185">Reference proteome</keyword>
<dbReference type="EMBL" id="BMDH01000001">
    <property type="protein sequence ID" value="GGI13010.1"/>
    <property type="molecule type" value="Genomic_DNA"/>
</dbReference>
<feature type="transmembrane region" description="Helical" evidence="1">
    <location>
        <begin position="77"/>
        <end position="98"/>
    </location>
</feature>
<evidence type="ECO:0000256" key="1">
    <source>
        <dbReference type="SAM" id="Phobius"/>
    </source>
</evidence>
<reference evidence="2" key="1">
    <citation type="journal article" date="2014" name="Int. J. Syst. Evol. Microbiol.">
        <title>Complete genome sequence of Corynebacterium casei LMG S-19264T (=DSM 44701T), isolated from a smear-ripened cheese.</title>
        <authorList>
            <consortium name="US DOE Joint Genome Institute (JGI-PGF)"/>
            <person name="Walter F."/>
            <person name="Albersmeier A."/>
            <person name="Kalinowski J."/>
            <person name="Ruckert C."/>
        </authorList>
    </citation>
    <scope>NUCLEOTIDE SEQUENCE</scope>
    <source>
        <strain evidence="2">CCM 8606</strain>
    </source>
</reference>
<dbReference type="Pfam" id="PF02325">
    <property type="entry name" value="CCB3_YggT"/>
    <property type="match status" value="1"/>
</dbReference>
<keyword evidence="1" id="KW-1133">Transmembrane helix</keyword>
<organism evidence="2 3">
    <name type="scientific">Galliscardovia ingluviei</name>
    <dbReference type="NCBI Taxonomy" id="1769422"/>
    <lineage>
        <taxon>Bacteria</taxon>
        <taxon>Bacillati</taxon>
        <taxon>Actinomycetota</taxon>
        <taxon>Actinomycetes</taxon>
        <taxon>Bifidobacteriales</taxon>
        <taxon>Bifidobacteriaceae</taxon>
        <taxon>Galliscardovia</taxon>
    </lineage>
</organism>
<keyword evidence="1" id="KW-0472">Membrane</keyword>